<feature type="domain" description="Helicase-associated" evidence="1">
    <location>
        <begin position="193"/>
        <end position="260"/>
    </location>
</feature>
<organism evidence="2 3">
    <name type="scientific">Polarella glacialis</name>
    <name type="common">Dinoflagellate</name>
    <dbReference type="NCBI Taxonomy" id="89957"/>
    <lineage>
        <taxon>Eukaryota</taxon>
        <taxon>Sar</taxon>
        <taxon>Alveolata</taxon>
        <taxon>Dinophyceae</taxon>
        <taxon>Suessiales</taxon>
        <taxon>Suessiaceae</taxon>
        <taxon>Polarella</taxon>
    </lineage>
</organism>
<evidence type="ECO:0000313" key="3">
    <source>
        <dbReference type="Proteomes" id="UP000654075"/>
    </source>
</evidence>
<feature type="domain" description="Helicase-associated" evidence="1">
    <location>
        <begin position="768"/>
        <end position="834"/>
    </location>
</feature>
<dbReference type="EMBL" id="CAJNNV010003240">
    <property type="protein sequence ID" value="CAE8588611.1"/>
    <property type="molecule type" value="Genomic_DNA"/>
</dbReference>
<evidence type="ECO:0000313" key="2">
    <source>
        <dbReference type="EMBL" id="CAE8588611.1"/>
    </source>
</evidence>
<proteinExistence type="predicted"/>
<feature type="domain" description="Helicase-associated" evidence="1">
    <location>
        <begin position="480"/>
        <end position="546"/>
    </location>
</feature>
<feature type="domain" description="Helicase-associated" evidence="1">
    <location>
        <begin position="624"/>
        <end position="690"/>
    </location>
</feature>
<dbReference type="PANTHER" id="PTHR33418">
    <property type="entry name" value="HELICASE-ASSOCIATED"/>
    <property type="match status" value="1"/>
</dbReference>
<comment type="caution">
    <text evidence="2">The sequence shown here is derived from an EMBL/GenBank/DDBJ whole genome shotgun (WGS) entry which is preliminary data.</text>
</comment>
<dbReference type="InterPro" id="IPR005114">
    <property type="entry name" value="Helicase_assoc"/>
</dbReference>
<gene>
    <name evidence="2" type="ORF">PGLA1383_LOCUS7403</name>
</gene>
<feature type="domain" description="Helicase-associated" evidence="1">
    <location>
        <begin position="268"/>
        <end position="330"/>
    </location>
</feature>
<dbReference type="Gene3D" id="6.10.140.530">
    <property type="match status" value="11"/>
</dbReference>
<reference evidence="2" key="1">
    <citation type="submission" date="2021-02" db="EMBL/GenBank/DDBJ databases">
        <authorList>
            <person name="Dougan E. K."/>
            <person name="Rhodes N."/>
            <person name="Thang M."/>
            <person name="Chan C."/>
        </authorList>
    </citation>
    <scope>NUCLEOTIDE SEQUENCE</scope>
</reference>
<evidence type="ECO:0000259" key="1">
    <source>
        <dbReference type="Pfam" id="PF03457"/>
    </source>
</evidence>
<protein>
    <recommendedName>
        <fullName evidence="1">Helicase-associated domain-containing protein</fullName>
    </recommendedName>
</protein>
<feature type="domain" description="Helicase-associated" evidence="1">
    <location>
        <begin position="125"/>
        <end position="186"/>
    </location>
</feature>
<dbReference type="Proteomes" id="UP000654075">
    <property type="component" value="Unassembled WGS sequence"/>
</dbReference>
<feature type="domain" description="Helicase-associated" evidence="1">
    <location>
        <begin position="408"/>
        <end position="474"/>
    </location>
</feature>
<dbReference type="Pfam" id="PF03457">
    <property type="entry name" value="HA"/>
    <property type="match status" value="11"/>
</dbReference>
<dbReference type="OrthoDB" id="70932at2759"/>
<feature type="domain" description="Helicase-associated" evidence="1">
    <location>
        <begin position="552"/>
        <end position="618"/>
    </location>
</feature>
<feature type="domain" description="Helicase-associated" evidence="1">
    <location>
        <begin position="696"/>
        <end position="762"/>
    </location>
</feature>
<sequence>MADACMFVEPRHGLRLRQCVGRVLRQHLQKVDALVVAPPIVQRADGDLVADTELIRLLAELASADHELHQSLAQDSFGRVSLMDQRTDSRDEEREVALTEAARLLSTSVYPRALSADLSADAQWWQFGLAALTQYVQENGHCLVPRSFRVSFGGFKLGQWVSRQRHNRRSCNLSPLRIEQLDKLGFVWKLDHSRWHEGCQNLEAYIQKHGNSNVPQQYVAESGFKLGHWVKNRRSARKGKVSGGKGMSDEQATILERFGFIWDAKASDQGFQQLEAYKAEHEHSAVPADHVTADGFHLGAWVARQRMLKRGTASGELDAGQIEMLNDLGFVWEPQSFHWEQMFERLKAYKADHGDVLVPRNHDTADGFNLGVWVARQRTLKRETTGGELDDRQIEMLDNLGFVWELQSFQWEQTFERLKAYQAEHGDVLVPADHDTADGFNLGAWVSRQRALKRGTAIGELDESQMEMLDNLGFIWELQSFQWEQAFERLKAYKAEHEHMAVPVDHDTADGFHLGAWVARQRALKRGTASGELDERQIEMLDDLGFGWELQSFQWEQAFQRLKAYRAYHGDVLVPANHDTADGFHLGAWVARQRTLKRRTAGGELDERHMEMLDNLGFVWELQSFQWEQAFQVLKAYKTDHSHVLVPRHHITADGFHLGAWVARQQAVKRGTASGELDERQMEMLDQLGFVWELQSFQWGQAFQRLEAYKAEHGHANVPLDHVTADGFKLGAWVVRQCALKRGTASGELDERQREMLDQLGFVWELQSFQWGQAFQILEAYKTENGHTAVQTDHVTADGFHLGAWVSRQRALKRGTATGELDERQIEMLDDLGFVWELMSFQWDQSFQQLEAYKIEHGVTAVPQSHVSEDGFHLGTWVTRQRSVKRGTASGSLDQRQLELLDQLGFVWEPTSQGR</sequence>
<feature type="domain" description="Helicase-associated" evidence="1">
    <location>
        <begin position="337"/>
        <end position="402"/>
    </location>
</feature>
<dbReference type="PANTHER" id="PTHR33418:SF1">
    <property type="entry name" value="HELICASE-ASSOCIATED DOMAIN-CONTAINING PROTEIN"/>
    <property type="match status" value="1"/>
</dbReference>
<accession>A0A813DNL2</accession>
<dbReference type="AlphaFoldDB" id="A0A813DNL2"/>
<keyword evidence="3" id="KW-1185">Reference proteome</keyword>
<name>A0A813DNL2_POLGL</name>
<feature type="domain" description="Helicase-associated" evidence="1">
    <location>
        <begin position="841"/>
        <end position="906"/>
    </location>
</feature>